<dbReference type="AlphaFoldDB" id="A0A7I9UX10"/>
<keyword evidence="3" id="KW-1185">Reference proteome</keyword>
<dbReference type="OrthoDB" id="9809635at2"/>
<sequence>MDDLTAVTDVGDEEPTSAERGAIEAIWSSALDWYRAGQQPAIQVCVRRRGRVVLNRAVGHAWGAGPLDPPDAEQIPVTVDTPFCCYSAGKGLAATIVLHLRDQGVWRLSDRVTDYLPEYGAHGKGRTTIDHVLTHRAGVPLLTGPRPDPRRMRESDYARAMLRNLRPIYPPGTLHMYHGLTWGPLIRELVLAATGTGIRDIAAQTFLDPFGFRWTNFGVDAADVGLVAPSHVTGHAEPGPVDAVFRKAVGGTMADIIPVSNSAAYLTDVVPSSNLVSTAVELSRFAEFLRLGGELDGTRVLAPTTIPDAVRQRRRLRPDVAVGGAPLRWGTGFMLGDKRYGPFGADAEHAFGNAGLTQVVTWADPSRELAVGIVSSGKPVSGYDSARYRSLTTTINHSLPA</sequence>
<organism evidence="2 3">
    <name type="scientific">Gordonia crocea</name>
    <dbReference type="NCBI Taxonomy" id="589162"/>
    <lineage>
        <taxon>Bacteria</taxon>
        <taxon>Bacillati</taxon>
        <taxon>Actinomycetota</taxon>
        <taxon>Actinomycetes</taxon>
        <taxon>Mycobacteriales</taxon>
        <taxon>Gordoniaceae</taxon>
        <taxon>Gordonia</taxon>
    </lineage>
</organism>
<dbReference type="SUPFAM" id="SSF56601">
    <property type="entry name" value="beta-lactamase/transpeptidase-like"/>
    <property type="match status" value="1"/>
</dbReference>
<protein>
    <submittedName>
        <fullName evidence="2">Putative lipase LipE</fullName>
    </submittedName>
</protein>
<dbReference type="Gene3D" id="3.40.710.10">
    <property type="entry name" value="DD-peptidase/beta-lactamase superfamily"/>
    <property type="match status" value="1"/>
</dbReference>
<dbReference type="InterPro" id="IPR012338">
    <property type="entry name" value="Beta-lactam/transpept-like"/>
</dbReference>
<reference evidence="3" key="1">
    <citation type="submission" date="2019-06" db="EMBL/GenBank/DDBJ databases">
        <title>Gordonia isolated from sludge of a wastewater treatment plant.</title>
        <authorList>
            <person name="Tamura T."/>
            <person name="Aoyama K."/>
            <person name="Kang Y."/>
            <person name="Saito S."/>
            <person name="Akiyama N."/>
            <person name="Yazawa K."/>
            <person name="Gonoi T."/>
            <person name="Mikami Y."/>
        </authorList>
    </citation>
    <scope>NUCLEOTIDE SEQUENCE [LARGE SCALE GENOMIC DNA]</scope>
    <source>
        <strain evidence="3">NBRC 107697</strain>
    </source>
</reference>
<name>A0A7I9UX10_9ACTN</name>
<dbReference type="InterPro" id="IPR050789">
    <property type="entry name" value="Diverse_Enzym_Activities"/>
</dbReference>
<feature type="domain" description="Beta-lactamase-related" evidence="1">
    <location>
        <begin position="37"/>
        <end position="383"/>
    </location>
</feature>
<dbReference type="Proteomes" id="UP000444980">
    <property type="component" value="Unassembled WGS sequence"/>
</dbReference>
<comment type="caution">
    <text evidence="2">The sequence shown here is derived from an EMBL/GenBank/DDBJ whole genome shotgun (WGS) entry which is preliminary data.</text>
</comment>
<dbReference type="PANTHER" id="PTHR43283">
    <property type="entry name" value="BETA-LACTAMASE-RELATED"/>
    <property type="match status" value="1"/>
</dbReference>
<evidence type="ECO:0000313" key="2">
    <source>
        <dbReference type="EMBL" id="GED97341.1"/>
    </source>
</evidence>
<dbReference type="EMBL" id="BJOU01000001">
    <property type="protein sequence ID" value="GED97341.1"/>
    <property type="molecule type" value="Genomic_DNA"/>
</dbReference>
<dbReference type="PANTHER" id="PTHR43283:SF3">
    <property type="entry name" value="BETA-LACTAMASE FAMILY PROTEIN (AFU_ORTHOLOGUE AFUA_5G07500)"/>
    <property type="match status" value="1"/>
</dbReference>
<dbReference type="Pfam" id="PF00144">
    <property type="entry name" value="Beta-lactamase"/>
    <property type="match status" value="1"/>
</dbReference>
<dbReference type="RefSeq" id="WP_161926678.1">
    <property type="nucleotide sequence ID" value="NZ_BJOU01000001.1"/>
</dbReference>
<evidence type="ECO:0000313" key="3">
    <source>
        <dbReference type="Proteomes" id="UP000444980"/>
    </source>
</evidence>
<accession>A0A7I9UX10</accession>
<gene>
    <name evidence="2" type="ORF">nbrc107697_13800</name>
</gene>
<dbReference type="InterPro" id="IPR001466">
    <property type="entry name" value="Beta-lactam-related"/>
</dbReference>
<evidence type="ECO:0000259" key="1">
    <source>
        <dbReference type="Pfam" id="PF00144"/>
    </source>
</evidence>
<proteinExistence type="predicted"/>